<evidence type="ECO:0000313" key="1">
    <source>
        <dbReference type="EMBL" id="KAI8558127.1"/>
    </source>
</evidence>
<proteinExistence type="predicted"/>
<comment type="caution">
    <text evidence="1">The sequence shown here is derived from an EMBL/GenBank/DDBJ whole genome shotgun (WGS) entry which is preliminary data.</text>
</comment>
<evidence type="ECO:0000313" key="2">
    <source>
        <dbReference type="Proteomes" id="UP001062846"/>
    </source>
</evidence>
<name>A0ACC0NXP1_RHOML</name>
<protein>
    <submittedName>
        <fullName evidence="1">Uncharacterized protein</fullName>
    </submittedName>
</protein>
<gene>
    <name evidence="1" type="ORF">RHMOL_Rhmol04G0065200</name>
</gene>
<reference evidence="1" key="1">
    <citation type="submission" date="2022-02" db="EMBL/GenBank/DDBJ databases">
        <title>Plant Genome Project.</title>
        <authorList>
            <person name="Zhang R.-G."/>
        </authorList>
    </citation>
    <scope>NUCLEOTIDE SEQUENCE</scope>
    <source>
        <strain evidence="1">AT1</strain>
    </source>
</reference>
<dbReference type="EMBL" id="CM046391">
    <property type="protein sequence ID" value="KAI8558127.1"/>
    <property type="molecule type" value="Genomic_DNA"/>
</dbReference>
<accession>A0ACC0NXP1</accession>
<keyword evidence="2" id="KW-1185">Reference proteome</keyword>
<dbReference type="Proteomes" id="UP001062846">
    <property type="component" value="Chromosome 4"/>
</dbReference>
<organism evidence="1 2">
    <name type="scientific">Rhododendron molle</name>
    <name type="common">Chinese azalea</name>
    <name type="synonym">Azalea mollis</name>
    <dbReference type="NCBI Taxonomy" id="49168"/>
    <lineage>
        <taxon>Eukaryota</taxon>
        <taxon>Viridiplantae</taxon>
        <taxon>Streptophyta</taxon>
        <taxon>Embryophyta</taxon>
        <taxon>Tracheophyta</taxon>
        <taxon>Spermatophyta</taxon>
        <taxon>Magnoliopsida</taxon>
        <taxon>eudicotyledons</taxon>
        <taxon>Gunneridae</taxon>
        <taxon>Pentapetalae</taxon>
        <taxon>asterids</taxon>
        <taxon>Ericales</taxon>
        <taxon>Ericaceae</taxon>
        <taxon>Ericoideae</taxon>
        <taxon>Rhodoreae</taxon>
        <taxon>Rhododendron</taxon>
    </lineage>
</organism>
<sequence length="387" mass="43848">MGDITVDFFQETLKQLVTSSKLGLTIDEKRQFQSLQEEIEYLRGFLKVTEKKRNEHSKLMELVMQIRDVVFETENIIDLFVDCNFKRPYQLLQVDHPSLDLESVKKKIKTLMAVVKQIYDTKMYDINGVAIKIPKHSSTGSEGGAGSSGGSNSSKLVKENVVVGFKEEVNRVLEKLGDRGDARPLEIITIIGAGGGGKTTLAREVYDHPLTLHTFEIRAWVDVSQDYSKTMKRDLLIRILESVSLGKRIDYEKSSEDKLGEDVHKCLKGRKYLIVMDDIWGIEAWNDMQRSFPKECKGSKVLFTSRLVVQLDNISYVPHFLDPLSKNWSWELLQNKIGTKEEIWRSGLSSTWGTHVSNKRGLWGQAGNCGHGRDLTLISIEGVHASN</sequence>